<dbReference type="STRING" id="1121316.SAMN02745207_02871"/>
<evidence type="ECO:0000313" key="3">
    <source>
        <dbReference type="Proteomes" id="UP000184447"/>
    </source>
</evidence>
<dbReference type="Proteomes" id="UP000184447">
    <property type="component" value="Unassembled WGS sequence"/>
</dbReference>
<dbReference type="EMBL" id="FQXM01000017">
    <property type="protein sequence ID" value="SHH86341.1"/>
    <property type="molecule type" value="Genomic_DNA"/>
</dbReference>
<sequence length="394" mass="44408">MSYNYKGLKNHYIKLGNKFIKERLRIIMLYKIYGKTGKKVSAVGFGGMRFDTNKSLEENAEIVRYANSKGINYFDTAPGYCDDTSELIFGEAFKNMPGQFYVSTKGMPTRFDTAEKAIAAVKKSIERLGVKKIDFYHIWCIRKTEHYELAMKPGGQYEGLLQCQKDGLIDHIVLSSHQTGNEVKNILEDGKIDGVLLGVNILNFPYRWEGVQNAYDMGYGVVAMNPLSGGAIPKHEKELEFITNGDETATEAALRFVISCPQITIALNGFTTKEHIDMACRIADEAKPFTDEEIKEVSEKIGASMNEACTGCGYCDLCPKDIAIPSFMQAYNEKHVFHKTDEEMKKMLENAYEWGILAGKKGTAKDCISCGLCEKECTQHLPIIERLRKFEEWS</sequence>
<dbReference type="SUPFAM" id="SSF54862">
    <property type="entry name" value="4Fe-4S ferredoxins"/>
    <property type="match status" value="1"/>
</dbReference>
<evidence type="ECO:0000259" key="1">
    <source>
        <dbReference type="Pfam" id="PF00248"/>
    </source>
</evidence>
<dbReference type="InterPro" id="IPR036812">
    <property type="entry name" value="NAD(P)_OxRdtase_dom_sf"/>
</dbReference>
<reference evidence="2 3" key="1">
    <citation type="submission" date="2016-11" db="EMBL/GenBank/DDBJ databases">
        <authorList>
            <person name="Jaros S."/>
            <person name="Januszkiewicz K."/>
            <person name="Wedrychowicz H."/>
        </authorList>
    </citation>
    <scope>NUCLEOTIDE SEQUENCE [LARGE SCALE GENOMIC DNA]</scope>
    <source>
        <strain evidence="2 3">DSM 8605</strain>
    </source>
</reference>
<dbReference type="CDD" id="cd19096">
    <property type="entry name" value="AKR_Fe-S_oxidoreductase"/>
    <property type="match status" value="1"/>
</dbReference>
<dbReference type="InterPro" id="IPR023210">
    <property type="entry name" value="NADP_OxRdtase_dom"/>
</dbReference>
<dbReference type="PANTHER" id="PTHR43312:SF1">
    <property type="entry name" value="NADP-DEPENDENT OXIDOREDUCTASE DOMAIN-CONTAINING PROTEIN"/>
    <property type="match status" value="1"/>
</dbReference>
<accession>A0A1M5WFR7</accession>
<organism evidence="2 3">
    <name type="scientific">Clostridium grantii DSM 8605</name>
    <dbReference type="NCBI Taxonomy" id="1121316"/>
    <lineage>
        <taxon>Bacteria</taxon>
        <taxon>Bacillati</taxon>
        <taxon>Bacillota</taxon>
        <taxon>Clostridia</taxon>
        <taxon>Eubacteriales</taxon>
        <taxon>Clostridiaceae</taxon>
        <taxon>Clostridium</taxon>
    </lineage>
</organism>
<keyword evidence="3" id="KW-1185">Reference proteome</keyword>
<dbReference type="Pfam" id="PF13534">
    <property type="entry name" value="Fer4_17"/>
    <property type="match status" value="1"/>
</dbReference>
<evidence type="ECO:0000313" key="2">
    <source>
        <dbReference type="EMBL" id="SHH86341.1"/>
    </source>
</evidence>
<feature type="domain" description="NADP-dependent oxidoreductase" evidence="1">
    <location>
        <begin position="43"/>
        <end position="300"/>
    </location>
</feature>
<dbReference type="InterPro" id="IPR053135">
    <property type="entry name" value="AKR2_Oxidoreductase"/>
</dbReference>
<name>A0A1M5WFR7_9CLOT</name>
<gene>
    <name evidence="2" type="ORF">SAMN02745207_02871</name>
</gene>
<proteinExistence type="predicted"/>
<dbReference type="PANTHER" id="PTHR43312">
    <property type="entry name" value="D-THREO-ALDOSE 1-DEHYDROGENASE"/>
    <property type="match status" value="1"/>
</dbReference>
<dbReference type="Gene3D" id="3.20.20.100">
    <property type="entry name" value="NADP-dependent oxidoreductase domain"/>
    <property type="match status" value="1"/>
</dbReference>
<dbReference type="SUPFAM" id="SSF51430">
    <property type="entry name" value="NAD(P)-linked oxidoreductase"/>
    <property type="match status" value="1"/>
</dbReference>
<protein>
    <recommendedName>
        <fullName evidence="1">NADP-dependent oxidoreductase domain-containing protein</fullName>
    </recommendedName>
</protein>
<dbReference type="Pfam" id="PF00248">
    <property type="entry name" value="Aldo_ket_red"/>
    <property type="match status" value="1"/>
</dbReference>
<dbReference type="AlphaFoldDB" id="A0A1M5WFR7"/>